<sequence>MAGTLPYGLLADGMVCETALGGLHCREDGALTDAVGRCSGDLFALGPMRWGTLFETTAIPEIRRQAADLAVLLKERCGRHVREASCETVLPG</sequence>
<organism evidence="1 2">
    <name type="scientific">Gluconobacter aidae</name>
    <dbReference type="NCBI Taxonomy" id="2662454"/>
    <lineage>
        <taxon>Bacteria</taxon>
        <taxon>Pseudomonadati</taxon>
        <taxon>Pseudomonadota</taxon>
        <taxon>Alphaproteobacteria</taxon>
        <taxon>Acetobacterales</taxon>
        <taxon>Acetobacteraceae</taxon>
        <taxon>Gluconobacter</taxon>
    </lineage>
</organism>
<reference evidence="1 2" key="1">
    <citation type="submission" date="2019-10" db="EMBL/GenBank/DDBJ databases">
        <title>Gluconobacter aidae sp. nov., a novel species of acetic acid bacteria isolated in Thailand.</title>
        <authorList>
            <person name="Yukphan P."/>
            <person name="Charoenyingcharoen P."/>
            <person name="Malimas S."/>
            <person name="Muramatsu Y."/>
            <person name="Nakagawa Y."/>
            <person name="Tanasupawat S."/>
            <person name="Yamada Y."/>
        </authorList>
    </citation>
    <scope>NUCLEOTIDE SEQUENCE [LARGE SCALE GENOMIC DNA]</scope>
    <source>
        <strain evidence="1 2">AC10</strain>
    </source>
</reference>
<dbReference type="AlphaFoldDB" id="A0A7X1VPB6"/>
<evidence type="ECO:0000313" key="2">
    <source>
        <dbReference type="Proteomes" id="UP000432209"/>
    </source>
</evidence>
<evidence type="ECO:0000313" key="1">
    <source>
        <dbReference type="EMBL" id="MQR98035.1"/>
    </source>
</evidence>
<keyword evidence="2" id="KW-1185">Reference proteome</keyword>
<proteinExistence type="predicted"/>
<accession>A0A7X1VPB6</accession>
<dbReference type="EMBL" id="WIPH01000003">
    <property type="protein sequence ID" value="MQR98035.1"/>
    <property type="molecule type" value="Genomic_DNA"/>
</dbReference>
<name>A0A7X1VPB6_9PROT</name>
<comment type="caution">
    <text evidence="1">The sequence shown here is derived from an EMBL/GenBank/DDBJ whole genome shotgun (WGS) entry which is preliminary data.</text>
</comment>
<dbReference type="Proteomes" id="UP000432209">
    <property type="component" value="Unassembled WGS sequence"/>
</dbReference>
<gene>
    <name evidence="1" type="ORF">GFJ39_02270</name>
</gene>
<protein>
    <submittedName>
        <fullName evidence="1">Uncharacterized protein</fullName>
    </submittedName>
</protein>